<dbReference type="SUPFAM" id="SSF52833">
    <property type="entry name" value="Thioredoxin-like"/>
    <property type="match status" value="1"/>
</dbReference>
<evidence type="ECO:0000256" key="3">
    <source>
        <dbReference type="ARBA" id="ARBA00009561"/>
    </source>
</evidence>
<comment type="function">
    <text evidence="1">Subunit of the oligosaccharyl transferase (OST) complex that catalyzes the initial transfer of a defined glycan (Glc(3)Man(9)GlcNAc(2) in eukaryotes) from the lipid carrier dolichol-pyrophosphate to an asparagine residue within an Asn-X-Ser/Thr consensus motif in nascent polypeptide chains, the first step in protein N-glycosylation. N-glycosylation occurs cotranslationally and the complex associates with the Sec61 complex at the channel-forming translocon complex that mediates protein translocation across the endoplasmic reticulum (ER). All subunits are required for a maximal enzyme activity.</text>
</comment>
<feature type="transmembrane region" description="Helical" evidence="9">
    <location>
        <begin position="316"/>
        <end position="333"/>
    </location>
</feature>
<keyword evidence="5 10" id="KW-0732">Signal</keyword>
<dbReference type="EMBL" id="SPLM01000003">
    <property type="protein sequence ID" value="TMW67928.1"/>
    <property type="molecule type" value="Genomic_DNA"/>
</dbReference>
<comment type="caution">
    <text evidence="11">The sequence shown here is derived from an EMBL/GenBank/DDBJ whole genome shotgun (WGS) entry which is preliminary data.</text>
</comment>
<name>A0A8K1CTC6_PYTOL</name>
<evidence type="ECO:0000256" key="10">
    <source>
        <dbReference type="SAM" id="SignalP"/>
    </source>
</evidence>
<organism evidence="11 12">
    <name type="scientific">Pythium oligandrum</name>
    <name type="common">Mycoparasitic fungus</name>
    <dbReference type="NCBI Taxonomy" id="41045"/>
    <lineage>
        <taxon>Eukaryota</taxon>
        <taxon>Sar</taxon>
        <taxon>Stramenopiles</taxon>
        <taxon>Oomycota</taxon>
        <taxon>Peronosporomycetes</taxon>
        <taxon>Pythiales</taxon>
        <taxon>Pythiaceae</taxon>
        <taxon>Pythium</taxon>
    </lineage>
</organism>
<dbReference type="OrthoDB" id="67566at2759"/>
<evidence type="ECO:0000256" key="6">
    <source>
        <dbReference type="ARBA" id="ARBA00022824"/>
    </source>
</evidence>
<keyword evidence="12" id="KW-1185">Reference proteome</keyword>
<evidence type="ECO:0000256" key="4">
    <source>
        <dbReference type="ARBA" id="ARBA00022692"/>
    </source>
</evidence>
<evidence type="ECO:0000313" key="11">
    <source>
        <dbReference type="EMBL" id="TMW67928.1"/>
    </source>
</evidence>
<feature type="transmembrane region" description="Helical" evidence="9">
    <location>
        <begin position="284"/>
        <end position="304"/>
    </location>
</feature>
<dbReference type="InterPro" id="IPR021149">
    <property type="entry name" value="OligosaccharylTrfase_OST3/OST6"/>
</dbReference>
<evidence type="ECO:0000256" key="1">
    <source>
        <dbReference type="ARBA" id="ARBA00002791"/>
    </source>
</evidence>
<keyword evidence="6" id="KW-0256">Endoplasmic reticulum</keyword>
<feature type="signal peptide" evidence="10">
    <location>
        <begin position="1"/>
        <end position="28"/>
    </location>
</feature>
<accession>A0A8K1CTC6</accession>
<keyword evidence="7 9" id="KW-1133">Transmembrane helix</keyword>
<evidence type="ECO:0000256" key="8">
    <source>
        <dbReference type="ARBA" id="ARBA00023136"/>
    </source>
</evidence>
<keyword evidence="8 9" id="KW-0472">Membrane</keyword>
<evidence type="ECO:0000256" key="2">
    <source>
        <dbReference type="ARBA" id="ARBA00004477"/>
    </source>
</evidence>
<evidence type="ECO:0000256" key="5">
    <source>
        <dbReference type="ARBA" id="ARBA00022729"/>
    </source>
</evidence>
<dbReference type="GO" id="GO:0008250">
    <property type="term" value="C:oligosaccharyltransferase complex"/>
    <property type="evidence" value="ECO:0007669"/>
    <property type="project" value="TreeGrafter"/>
</dbReference>
<dbReference type="PANTHER" id="PTHR12692:SF0">
    <property type="entry name" value="GH11935P"/>
    <property type="match status" value="1"/>
</dbReference>
<comment type="subcellular location">
    <subcellularLocation>
        <location evidence="2">Endoplasmic reticulum membrane</location>
        <topology evidence="2">Multi-pass membrane protein</topology>
    </subcellularLocation>
</comment>
<dbReference type="Proteomes" id="UP000794436">
    <property type="component" value="Unassembled WGS sequence"/>
</dbReference>
<dbReference type="Gene3D" id="3.40.30.10">
    <property type="entry name" value="Glutaredoxin"/>
    <property type="match status" value="1"/>
</dbReference>
<feature type="chain" id="PRO_5035452426" evidence="10">
    <location>
        <begin position="29"/>
        <end position="353"/>
    </location>
</feature>
<feature type="transmembrane region" description="Helical" evidence="9">
    <location>
        <begin position="203"/>
        <end position="226"/>
    </location>
</feature>
<dbReference type="PANTHER" id="PTHR12692">
    <property type="entry name" value="DOLICHYL-DIPHOSPHOOLIGOSACCHARIDE--PROTEIN GLYCOSYLTRANSFERASE-RELATED"/>
    <property type="match status" value="1"/>
</dbReference>
<dbReference type="Pfam" id="PF04756">
    <property type="entry name" value="OST3_OST6"/>
    <property type="match status" value="1"/>
</dbReference>
<reference evidence="11" key="1">
    <citation type="submission" date="2019-03" db="EMBL/GenBank/DDBJ databases">
        <title>Long read genome sequence of the mycoparasitic Pythium oligandrum ATCC 38472 isolated from sugarbeet rhizosphere.</title>
        <authorList>
            <person name="Gaulin E."/>
        </authorList>
    </citation>
    <scope>NUCLEOTIDE SEQUENCE</scope>
    <source>
        <strain evidence="11">ATCC 38472_TT</strain>
    </source>
</reference>
<dbReference type="InterPro" id="IPR036249">
    <property type="entry name" value="Thioredoxin-like_sf"/>
</dbReference>
<protein>
    <submittedName>
        <fullName evidence="11">Uncharacterized protein</fullName>
    </submittedName>
</protein>
<gene>
    <name evidence="11" type="ORF">Poli38472_007600</name>
</gene>
<keyword evidence="4 9" id="KW-0812">Transmembrane</keyword>
<sequence length="353" mass="40073">MTALTVYMRVALALCALLACWGASPVEGKKKTDYLKGSEKIAALNGRVRDGVVKFTTETYQQFVVRPDRPYHLFLLYTAMGDKYSCDVCKQIDPEFHTLAESYVSAKQVKVDTRDGLDVYYGIVDFDENQQVFGLHGFTSAPHIGYIGPDRTEDTGKRAPSKVEIPTHDMYNVYQDGKQAESIIKFVKQKTGFEFEIQRSKAFLYAVVGAVLSVFLISVKIILSNLNLVLDKLRRRRLWMTVSLLFYGLSVSGMVYCIIREPPAYTTERGGKIKFFHPAGRSQFVVEGLIVGAYDVMAAGFVILLSQWAVYLKNPVLRYSALMICMSGFLFMYRQMISAYMFKNRWYTGWMGL</sequence>
<feature type="transmembrane region" description="Helical" evidence="9">
    <location>
        <begin position="238"/>
        <end position="259"/>
    </location>
</feature>
<evidence type="ECO:0000256" key="9">
    <source>
        <dbReference type="SAM" id="Phobius"/>
    </source>
</evidence>
<evidence type="ECO:0000256" key="7">
    <source>
        <dbReference type="ARBA" id="ARBA00022989"/>
    </source>
</evidence>
<evidence type="ECO:0000313" key="12">
    <source>
        <dbReference type="Proteomes" id="UP000794436"/>
    </source>
</evidence>
<proteinExistence type="inferred from homology"/>
<comment type="similarity">
    <text evidence="3">Belongs to the OST3/OST6 family.</text>
</comment>
<dbReference type="AlphaFoldDB" id="A0A8K1CTC6"/>
<dbReference type="GO" id="GO:0018279">
    <property type="term" value="P:protein N-linked glycosylation via asparagine"/>
    <property type="evidence" value="ECO:0007669"/>
    <property type="project" value="TreeGrafter"/>
</dbReference>